<dbReference type="InterPro" id="IPR029000">
    <property type="entry name" value="Cyclophilin-like_dom_sf"/>
</dbReference>
<evidence type="ECO:0000256" key="1">
    <source>
        <dbReference type="ARBA" id="ARBA00022741"/>
    </source>
</evidence>
<evidence type="ECO:0000256" key="2">
    <source>
        <dbReference type="ARBA" id="ARBA00022801"/>
    </source>
</evidence>
<keyword evidence="6" id="KW-1185">Reference proteome</keyword>
<gene>
    <name evidence="5" type="ORF">ABID21_004124</name>
</gene>
<name>A0ABV2HBR4_9HYPH</name>
<reference evidence="5 6" key="1">
    <citation type="submission" date="2024-06" db="EMBL/GenBank/DDBJ databases">
        <title>Genomic Encyclopedia of Type Strains, Phase IV (KMG-IV): sequencing the most valuable type-strain genomes for metagenomic binning, comparative biology and taxonomic classification.</title>
        <authorList>
            <person name="Goeker M."/>
        </authorList>
    </citation>
    <scope>NUCLEOTIDE SEQUENCE [LARGE SCALE GENOMIC DNA]</scope>
    <source>
        <strain evidence="5 6">DSM 105042</strain>
    </source>
</reference>
<dbReference type="SUPFAM" id="SSF50891">
    <property type="entry name" value="Cyclophilin-like"/>
    <property type="match status" value="1"/>
</dbReference>
<dbReference type="PANTHER" id="PTHR43309:SF5">
    <property type="entry name" value="5-OXOPROLINASE SUBUNIT C"/>
    <property type="match status" value="1"/>
</dbReference>
<keyword evidence="1" id="KW-0547">Nucleotide-binding</keyword>
<sequence>MTALLTILKHGPLMTVQDGGRYAYRSRGVSTSGAVDRGAHAIGNALVGNDPEAAAIEFALMGGSFSADRDVLVAITGGACTVEIDGKPVTTWESHVLGVGETLSVGEMQGSVWGYIAISGGITIAPVLGSRSTHLRTGVGGLDGGALAAGDTLPIGAPTDLSPRMLGTPYLRRSGPIQIVPGPQDDYFDENAWRAFLTKPFTVTQSRDRMAMVLDGPKTEAFKGHDIVSDATVLGSIQVPGSGKLIVLTADGQTTGGYPKIATVTSSDLTRLAQMPAGSRFMFRSISADMAEELFLGSQQRLAAVIGDLRKTR</sequence>
<evidence type="ECO:0000256" key="3">
    <source>
        <dbReference type="ARBA" id="ARBA00022840"/>
    </source>
</evidence>
<protein>
    <submittedName>
        <fullName evidence="5">Allophanate hydrolase</fullName>
        <ecNumber evidence="5">3.5.1.54</ecNumber>
    </submittedName>
</protein>
<dbReference type="GO" id="GO:0004039">
    <property type="term" value="F:allophanate hydrolase activity"/>
    <property type="evidence" value="ECO:0007669"/>
    <property type="project" value="UniProtKB-EC"/>
</dbReference>
<dbReference type="Proteomes" id="UP001549031">
    <property type="component" value="Unassembled WGS sequence"/>
</dbReference>
<dbReference type="NCBIfam" id="TIGR00724">
    <property type="entry name" value="urea_amlyse_rel"/>
    <property type="match status" value="1"/>
</dbReference>
<feature type="domain" description="Carboxyltransferase" evidence="4">
    <location>
        <begin position="26"/>
        <end position="302"/>
    </location>
</feature>
<proteinExistence type="predicted"/>
<dbReference type="SMART" id="SM00797">
    <property type="entry name" value="AHS2"/>
    <property type="match status" value="1"/>
</dbReference>
<dbReference type="EC" id="3.5.1.54" evidence="5"/>
<organism evidence="5 6">
    <name type="scientific">Pseudorhizobium tarimense</name>
    <dbReference type="NCBI Taxonomy" id="1079109"/>
    <lineage>
        <taxon>Bacteria</taxon>
        <taxon>Pseudomonadati</taxon>
        <taxon>Pseudomonadota</taxon>
        <taxon>Alphaproteobacteria</taxon>
        <taxon>Hyphomicrobiales</taxon>
        <taxon>Rhizobiaceae</taxon>
        <taxon>Rhizobium/Agrobacterium group</taxon>
        <taxon>Pseudorhizobium</taxon>
    </lineage>
</organism>
<keyword evidence="3" id="KW-0067">ATP-binding</keyword>
<evidence type="ECO:0000313" key="6">
    <source>
        <dbReference type="Proteomes" id="UP001549031"/>
    </source>
</evidence>
<dbReference type="EMBL" id="JBEPLJ010000018">
    <property type="protein sequence ID" value="MET3587991.1"/>
    <property type="molecule type" value="Genomic_DNA"/>
</dbReference>
<comment type="caution">
    <text evidence="5">The sequence shown here is derived from an EMBL/GenBank/DDBJ whole genome shotgun (WGS) entry which is preliminary data.</text>
</comment>
<dbReference type="Pfam" id="PF02626">
    <property type="entry name" value="CT_A_B"/>
    <property type="match status" value="1"/>
</dbReference>
<evidence type="ECO:0000313" key="5">
    <source>
        <dbReference type="EMBL" id="MET3587991.1"/>
    </source>
</evidence>
<dbReference type="Gene3D" id="2.40.100.10">
    <property type="entry name" value="Cyclophilin-like"/>
    <property type="match status" value="1"/>
</dbReference>
<dbReference type="PANTHER" id="PTHR43309">
    <property type="entry name" value="5-OXOPROLINASE SUBUNIT C"/>
    <property type="match status" value="1"/>
</dbReference>
<dbReference type="InterPro" id="IPR052708">
    <property type="entry name" value="PxpC"/>
</dbReference>
<keyword evidence="2 5" id="KW-0378">Hydrolase</keyword>
<dbReference type="RefSeq" id="WP_247245743.1">
    <property type="nucleotide sequence ID" value="NZ_JALJRA010000019.1"/>
</dbReference>
<accession>A0ABV2HBR4</accession>
<dbReference type="InterPro" id="IPR003778">
    <property type="entry name" value="CT_A_B"/>
</dbReference>
<evidence type="ECO:0000259" key="4">
    <source>
        <dbReference type="SMART" id="SM00797"/>
    </source>
</evidence>